<dbReference type="InParanoid" id="A0A1V9X0L3"/>
<dbReference type="FunCoup" id="A0A1V9X0L3">
    <property type="interactions" value="66"/>
</dbReference>
<dbReference type="OrthoDB" id="6381807at2759"/>
<dbReference type="GO" id="GO:0008010">
    <property type="term" value="F:structural constituent of chitin-based larval cuticle"/>
    <property type="evidence" value="ECO:0007669"/>
    <property type="project" value="TreeGrafter"/>
</dbReference>
<evidence type="ECO:0000256" key="1">
    <source>
        <dbReference type="ARBA" id="ARBA00022460"/>
    </source>
</evidence>
<dbReference type="Pfam" id="PF00379">
    <property type="entry name" value="Chitin_bind_4"/>
    <property type="match status" value="1"/>
</dbReference>
<dbReference type="STRING" id="418985.A0A1V9X0L3"/>
<evidence type="ECO:0000313" key="6">
    <source>
        <dbReference type="Proteomes" id="UP000192247"/>
    </source>
</evidence>
<dbReference type="GO" id="GO:0062129">
    <property type="term" value="C:chitin-based extracellular matrix"/>
    <property type="evidence" value="ECO:0007669"/>
    <property type="project" value="TreeGrafter"/>
</dbReference>
<evidence type="ECO:0000256" key="2">
    <source>
        <dbReference type="PROSITE-ProRule" id="PRU00497"/>
    </source>
</evidence>
<keyword evidence="1 2" id="KW-0193">Cuticle</keyword>
<dbReference type="InterPro" id="IPR000618">
    <property type="entry name" value="Insect_cuticle"/>
</dbReference>
<feature type="chain" id="PRO_5012980782" evidence="4">
    <location>
        <begin position="18"/>
        <end position="139"/>
    </location>
</feature>
<name>A0A1V9X0L3_9ACAR</name>
<keyword evidence="4" id="KW-0732">Signal</keyword>
<protein>
    <submittedName>
        <fullName evidence="5">Cuticle protein 10.9-like</fullName>
    </submittedName>
</protein>
<sequence>MQSVLIVLLCLVAMAASQKESYPPQPFKFTYSAEDPEGSHTHSQQGDGTGKVTGEYTITLADGRSRTVKYTADKNGYQAEIITNELGTESKNPADVTIQSTAPTGAAAALQRPSTSAAKASASYTVPVYVPYAYAANHY</sequence>
<keyword evidence="6" id="KW-1185">Reference proteome</keyword>
<dbReference type="Proteomes" id="UP000192247">
    <property type="component" value="Unassembled WGS sequence"/>
</dbReference>
<dbReference type="PROSITE" id="PS51155">
    <property type="entry name" value="CHIT_BIND_RR_2"/>
    <property type="match status" value="1"/>
</dbReference>
<feature type="region of interest" description="Disordered" evidence="3">
    <location>
        <begin position="22"/>
        <end position="53"/>
    </location>
</feature>
<proteinExistence type="predicted"/>
<evidence type="ECO:0000313" key="5">
    <source>
        <dbReference type="EMBL" id="OQR66973.1"/>
    </source>
</evidence>
<dbReference type="InterPro" id="IPR050468">
    <property type="entry name" value="Cuticle_Struct_Prot"/>
</dbReference>
<gene>
    <name evidence="5" type="ORF">BIW11_13807</name>
</gene>
<accession>A0A1V9X0L3</accession>
<dbReference type="EMBL" id="MNPL01030387">
    <property type="protein sequence ID" value="OQR66973.1"/>
    <property type="molecule type" value="Genomic_DNA"/>
</dbReference>
<evidence type="ECO:0000256" key="3">
    <source>
        <dbReference type="SAM" id="MobiDB-lite"/>
    </source>
</evidence>
<organism evidence="5 6">
    <name type="scientific">Tropilaelaps mercedesae</name>
    <dbReference type="NCBI Taxonomy" id="418985"/>
    <lineage>
        <taxon>Eukaryota</taxon>
        <taxon>Metazoa</taxon>
        <taxon>Ecdysozoa</taxon>
        <taxon>Arthropoda</taxon>
        <taxon>Chelicerata</taxon>
        <taxon>Arachnida</taxon>
        <taxon>Acari</taxon>
        <taxon>Parasitiformes</taxon>
        <taxon>Mesostigmata</taxon>
        <taxon>Gamasina</taxon>
        <taxon>Dermanyssoidea</taxon>
        <taxon>Laelapidae</taxon>
        <taxon>Tropilaelaps</taxon>
    </lineage>
</organism>
<comment type="caution">
    <text evidence="5">The sequence shown here is derived from an EMBL/GenBank/DDBJ whole genome shotgun (WGS) entry which is preliminary data.</text>
</comment>
<evidence type="ECO:0000256" key="4">
    <source>
        <dbReference type="SAM" id="SignalP"/>
    </source>
</evidence>
<dbReference type="PROSITE" id="PS00233">
    <property type="entry name" value="CHIT_BIND_RR_1"/>
    <property type="match status" value="1"/>
</dbReference>
<dbReference type="AlphaFoldDB" id="A0A1V9X0L3"/>
<feature type="signal peptide" evidence="4">
    <location>
        <begin position="1"/>
        <end position="17"/>
    </location>
</feature>
<dbReference type="PANTHER" id="PTHR10380">
    <property type="entry name" value="CUTICLE PROTEIN"/>
    <property type="match status" value="1"/>
</dbReference>
<reference evidence="5 6" key="1">
    <citation type="journal article" date="2017" name="Gigascience">
        <title>Draft genome of the honey bee ectoparasitic mite, Tropilaelaps mercedesae, is shaped by the parasitic life history.</title>
        <authorList>
            <person name="Dong X."/>
            <person name="Armstrong S.D."/>
            <person name="Xia D."/>
            <person name="Makepeace B.L."/>
            <person name="Darby A.C."/>
            <person name="Kadowaki T."/>
        </authorList>
    </citation>
    <scope>NUCLEOTIDE SEQUENCE [LARGE SCALE GENOMIC DNA]</scope>
    <source>
        <strain evidence="5">Wuxi-XJTLU</strain>
    </source>
</reference>
<dbReference type="InterPro" id="IPR031311">
    <property type="entry name" value="CHIT_BIND_RR_consensus"/>
</dbReference>